<evidence type="ECO:0000313" key="1">
    <source>
        <dbReference type="EMBL" id="NYZ65817.1"/>
    </source>
</evidence>
<gene>
    <name evidence="1" type="ORF">H0A36_07305</name>
</gene>
<organism evidence="1 2">
    <name type="scientific">Spartinivicinus marinus</name>
    <dbReference type="NCBI Taxonomy" id="2994442"/>
    <lineage>
        <taxon>Bacteria</taxon>
        <taxon>Pseudomonadati</taxon>
        <taxon>Pseudomonadota</taxon>
        <taxon>Gammaproteobacteria</taxon>
        <taxon>Oceanospirillales</taxon>
        <taxon>Zooshikellaceae</taxon>
        <taxon>Spartinivicinus</taxon>
    </lineage>
</organism>
<accession>A0A853I8C7</accession>
<dbReference type="AlphaFoldDB" id="A0A853I8C7"/>
<evidence type="ECO:0008006" key="3">
    <source>
        <dbReference type="Google" id="ProtNLM"/>
    </source>
</evidence>
<dbReference type="EMBL" id="JACCKB010000008">
    <property type="protein sequence ID" value="NYZ65817.1"/>
    <property type="molecule type" value="Genomic_DNA"/>
</dbReference>
<name>A0A853I8C7_9GAMM</name>
<dbReference type="SUPFAM" id="SSF51101">
    <property type="entry name" value="Mannose-binding lectins"/>
    <property type="match status" value="1"/>
</dbReference>
<evidence type="ECO:0000313" key="2">
    <source>
        <dbReference type="Proteomes" id="UP000569732"/>
    </source>
</evidence>
<sequence length="296" mass="32817">MSNIVTKPFGGNGGSEFTKQAVRELGLRTGSRVDQIRINGVAHGGNGGSDQGSITLGFDEYINKLRIRSGAEVDYVQFFTNLDRQIGGGGDGGGPSELENIRVLSIGGRSGSRVDKLNIELVENYVPSTVEAKNIGFILSYTSPFQELYEYQDSYQKTVDSYEKVTESMLSQTYSASIEGEYYVKVSASTKIELKSTSMESIKKELQEELKSGSYGKITIKEGYVGVLLVNGTLMKSGEGDQFWMYPTSELSYSVIKISDYKNVLGHYDLTGELYTQMPGLLDYKEIKNGYTYYRR</sequence>
<dbReference type="Gene3D" id="2.100.10.30">
    <property type="entry name" value="Jacalin-like lectin domain"/>
    <property type="match status" value="1"/>
</dbReference>
<protein>
    <recommendedName>
        <fullName evidence="3">Jacalin-type lectin domain-containing protein</fullName>
    </recommendedName>
</protein>
<proteinExistence type="predicted"/>
<keyword evidence="2" id="KW-1185">Reference proteome</keyword>
<dbReference type="InterPro" id="IPR036404">
    <property type="entry name" value="Jacalin-like_lectin_dom_sf"/>
</dbReference>
<dbReference type="Proteomes" id="UP000569732">
    <property type="component" value="Unassembled WGS sequence"/>
</dbReference>
<comment type="caution">
    <text evidence="1">The sequence shown here is derived from an EMBL/GenBank/DDBJ whole genome shotgun (WGS) entry which is preliminary data.</text>
</comment>
<dbReference type="RefSeq" id="WP_180567848.1">
    <property type="nucleotide sequence ID" value="NZ_JACCKB010000008.1"/>
</dbReference>
<reference evidence="1 2" key="1">
    <citation type="submission" date="2020-07" db="EMBL/GenBank/DDBJ databases">
        <title>Endozoicomonas sp. nov., isolated from sediment.</title>
        <authorList>
            <person name="Gu T."/>
        </authorList>
    </citation>
    <scope>NUCLEOTIDE SEQUENCE [LARGE SCALE GENOMIC DNA]</scope>
    <source>
        <strain evidence="1 2">SM1973</strain>
    </source>
</reference>